<evidence type="ECO:0000259" key="2">
    <source>
        <dbReference type="Pfam" id="PF00535"/>
    </source>
</evidence>
<dbReference type="PANTHER" id="PTHR22916">
    <property type="entry name" value="GLYCOSYLTRANSFERASE"/>
    <property type="match status" value="1"/>
</dbReference>
<proteinExistence type="inferred from homology"/>
<reference evidence="3 4" key="1">
    <citation type="submission" date="2017-07" db="EMBL/GenBank/DDBJ databases">
        <title>Isolation and development of strain Bacillus megaterium SR7 for enhanced growth and metabolite production under supercritical carbon dioxide.</title>
        <authorList>
            <person name="Freedman A.J.E."/>
            <person name="Peet K.C."/>
            <person name="Boock J.T."/>
            <person name="Penn K."/>
            <person name="Prather K.L.J."/>
            <person name="Thompson J.R."/>
        </authorList>
    </citation>
    <scope>NUCLEOTIDE SEQUENCE [LARGE SCALE GENOMIC DNA]</scope>
    <source>
        <strain evidence="3 4">SR7</strain>
    </source>
</reference>
<organism evidence="3 4">
    <name type="scientific">Priestia megaterium</name>
    <name type="common">Bacillus megaterium</name>
    <dbReference type="NCBI Taxonomy" id="1404"/>
    <lineage>
        <taxon>Bacteria</taxon>
        <taxon>Bacillati</taxon>
        <taxon>Bacillota</taxon>
        <taxon>Bacilli</taxon>
        <taxon>Bacillales</taxon>
        <taxon>Bacillaceae</taxon>
        <taxon>Priestia</taxon>
    </lineage>
</organism>
<name>A0AA86HWR3_PRIMG</name>
<evidence type="ECO:0000313" key="3">
    <source>
        <dbReference type="EMBL" id="AXI28007.1"/>
    </source>
</evidence>
<dbReference type="CDD" id="cd00761">
    <property type="entry name" value="Glyco_tranf_GTA_type"/>
    <property type="match status" value="1"/>
</dbReference>
<dbReference type="RefSeq" id="WP_114894467.1">
    <property type="nucleotide sequence ID" value="NZ_CP022674.1"/>
</dbReference>
<dbReference type="Proteomes" id="UP000253834">
    <property type="component" value="Chromosome"/>
</dbReference>
<comment type="similarity">
    <text evidence="1">Belongs to the glycosyltransferase 2 family.</text>
</comment>
<dbReference type="GO" id="GO:0016758">
    <property type="term" value="F:hexosyltransferase activity"/>
    <property type="evidence" value="ECO:0007669"/>
    <property type="project" value="UniProtKB-ARBA"/>
</dbReference>
<sequence length="305" mass="35847">MEDKLVSVIIPTYKRPLKLSRAINSVLNQTYSNIEILVVDDNNPNTSERKETEELMSQYQNNNRVKYLRHECNKNGSAARNTGFKNSSGEYIMLLDDDDEFLSRKVEVQVKCLEAKDGSWGACYTKYKRLRNGKVDTICAENSEGNLYFEELCRNLFIQAGSNLMVRRSVFEELNGFNESFSRNQDIEFAVRLLKKYKLAYVDEMGLIYHRHLASEKRFFDMDKITNQYIENFQSYIDELSDSNKKKFYQMVNLQLFRYRLISTKNVKSSYNMIKSGEVTTINVLRYFIHLGYRKIAKKSYGFKL</sequence>
<accession>A0AA86HWR3</accession>
<dbReference type="Gene3D" id="3.90.550.10">
    <property type="entry name" value="Spore Coat Polysaccharide Biosynthesis Protein SpsA, Chain A"/>
    <property type="match status" value="1"/>
</dbReference>
<feature type="domain" description="Glycosyltransferase 2-like" evidence="2">
    <location>
        <begin position="7"/>
        <end position="174"/>
    </location>
</feature>
<dbReference type="InterPro" id="IPR001173">
    <property type="entry name" value="Glyco_trans_2-like"/>
</dbReference>
<evidence type="ECO:0000256" key="1">
    <source>
        <dbReference type="ARBA" id="ARBA00006739"/>
    </source>
</evidence>
<protein>
    <recommendedName>
        <fullName evidence="2">Glycosyltransferase 2-like domain-containing protein</fullName>
    </recommendedName>
</protein>
<dbReference type="PANTHER" id="PTHR22916:SF3">
    <property type="entry name" value="UDP-GLCNAC:BETAGAL BETA-1,3-N-ACETYLGLUCOSAMINYLTRANSFERASE-LIKE PROTEIN 1"/>
    <property type="match status" value="1"/>
</dbReference>
<dbReference type="Pfam" id="PF00535">
    <property type="entry name" value="Glycos_transf_2"/>
    <property type="match status" value="1"/>
</dbReference>
<gene>
    <name evidence="3" type="ORF">CIB87_02880</name>
</gene>
<dbReference type="InterPro" id="IPR029044">
    <property type="entry name" value="Nucleotide-diphossugar_trans"/>
</dbReference>
<dbReference type="SUPFAM" id="SSF53448">
    <property type="entry name" value="Nucleotide-diphospho-sugar transferases"/>
    <property type="match status" value="1"/>
</dbReference>
<evidence type="ECO:0000313" key="4">
    <source>
        <dbReference type="Proteomes" id="UP000253834"/>
    </source>
</evidence>
<dbReference type="EMBL" id="CP022674">
    <property type="protein sequence ID" value="AXI28007.1"/>
    <property type="molecule type" value="Genomic_DNA"/>
</dbReference>
<dbReference type="AlphaFoldDB" id="A0AA86HWR3"/>